<accession>A0AAV5QT10</accession>
<organism evidence="8 9">
    <name type="scientific">Saccharomycopsis crataegensis</name>
    <dbReference type="NCBI Taxonomy" id="43959"/>
    <lineage>
        <taxon>Eukaryota</taxon>
        <taxon>Fungi</taxon>
        <taxon>Dikarya</taxon>
        <taxon>Ascomycota</taxon>
        <taxon>Saccharomycotina</taxon>
        <taxon>Saccharomycetes</taxon>
        <taxon>Saccharomycopsidaceae</taxon>
        <taxon>Saccharomycopsis</taxon>
    </lineage>
</organism>
<evidence type="ECO:0008006" key="10">
    <source>
        <dbReference type="Google" id="ProtNLM"/>
    </source>
</evidence>
<reference evidence="8 9" key="1">
    <citation type="journal article" date="2023" name="Elife">
        <title>Identification of key yeast species and microbe-microbe interactions impacting larval growth of Drosophila in the wild.</title>
        <authorList>
            <person name="Mure A."/>
            <person name="Sugiura Y."/>
            <person name="Maeda R."/>
            <person name="Honda K."/>
            <person name="Sakurai N."/>
            <person name="Takahashi Y."/>
            <person name="Watada M."/>
            <person name="Katoh T."/>
            <person name="Gotoh A."/>
            <person name="Gotoh Y."/>
            <person name="Taniguchi I."/>
            <person name="Nakamura K."/>
            <person name="Hayashi T."/>
            <person name="Katayama T."/>
            <person name="Uemura T."/>
            <person name="Hattori Y."/>
        </authorList>
    </citation>
    <scope>NUCLEOTIDE SEQUENCE [LARGE SCALE GENOMIC DNA]</scope>
    <source>
        <strain evidence="8 9">SC-9</strain>
    </source>
</reference>
<keyword evidence="9" id="KW-1185">Reference proteome</keyword>
<feature type="transmembrane region" description="Helical" evidence="7">
    <location>
        <begin position="291"/>
        <end position="315"/>
    </location>
</feature>
<keyword evidence="3 7" id="KW-0812">Transmembrane</keyword>
<feature type="transmembrane region" description="Helical" evidence="7">
    <location>
        <begin position="132"/>
        <end position="155"/>
    </location>
</feature>
<evidence type="ECO:0000313" key="8">
    <source>
        <dbReference type="EMBL" id="GMM37869.1"/>
    </source>
</evidence>
<keyword evidence="4 7" id="KW-1133">Transmembrane helix</keyword>
<feature type="transmembrane region" description="Helical" evidence="7">
    <location>
        <begin position="384"/>
        <end position="403"/>
    </location>
</feature>
<feature type="transmembrane region" description="Helical" evidence="7">
    <location>
        <begin position="63"/>
        <end position="89"/>
    </location>
</feature>
<dbReference type="EMBL" id="BTFZ01000012">
    <property type="protein sequence ID" value="GMM37869.1"/>
    <property type="molecule type" value="Genomic_DNA"/>
</dbReference>
<dbReference type="GeneID" id="90075844"/>
<feature type="transmembrane region" description="Helical" evidence="7">
    <location>
        <begin position="101"/>
        <end position="120"/>
    </location>
</feature>
<dbReference type="InterPro" id="IPR011701">
    <property type="entry name" value="MFS"/>
</dbReference>
<name>A0AAV5QT10_9ASCO</name>
<feature type="transmembrane region" description="Helical" evidence="7">
    <location>
        <begin position="444"/>
        <end position="464"/>
    </location>
</feature>
<dbReference type="Pfam" id="PF07690">
    <property type="entry name" value="MFS_1"/>
    <property type="match status" value="1"/>
</dbReference>
<protein>
    <recommendedName>
        <fullName evidence="10">Allantoate permease</fullName>
    </recommendedName>
</protein>
<dbReference type="Gene3D" id="1.20.1250.20">
    <property type="entry name" value="MFS general substrate transporter like domains"/>
    <property type="match status" value="2"/>
</dbReference>
<dbReference type="PANTHER" id="PTHR43791">
    <property type="entry name" value="PERMEASE-RELATED"/>
    <property type="match status" value="1"/>
</dbReference>
<evidence type="ECO:0000256" key="5">
    <source>
        <dbReference type="ARBA" id="ARBA00023136"/>
    </source>
</evidence>
<gene>
    <name evidence="8" type="ORF">DASC09_051940</name>
</gene>
<sequence>MSSPPSKENLEIQTYSVSPEDEQKQVANISKVDDAVAFLLENEGKYQPLTEAEERWAVKKTDFILLPCLFWTATMGAVDKVSLGTAAIFGIKQSNHLTSHQYAWTSSILFFGSLVGMWPMSYLVQKYRPGRVIACASALWSCFTLLQCACHNFAGLAALRFLMGFVECSIVPSCSLIISVFYLKKESPHRTALVFAFMSSVINGGLSSLASVFGNAIPTWKYIYLLVGSISFVWSCAMIFFLPDSPINAKFLTTREKVFMVRRVASNSTGVASNTWKWDQVAEAFMDPRTYIVMMFNLGINLPNGALSTYSSIIIKNLGFSSVKSSLMGIPTGVIATIATVFFTWLGARWTNRRSASAMLSLIVPIIGGIVCYCSPHSNTAAQLVGLYFMYFYFASYVVMTSLVQANTAGNTKKAVTYGFNYLGYAAGAITGSQIDTTSSKKVFAAMLSGYCICMFLALVYWIVTAWMNKKKKAVLTAEAEETNEKEIVHVEGLEQDQILDITDFQQKHFFYIT</sequence>
<feature type="transmembrane region" description="Helical" evidence="7">
    <location>
        <begin position="161"/>
        <end position="183"/>
    </location>
</feature>
<evidence type="ECO:0000313" key="9">
    <source>
        <dbReference type="Proteomes" id="UP001360560"/>
    </source>
</evidence>
<feature type="compositionally biased region" description="Polar residues" evidence="6">
    <location>
        <begin position="1"/>
        <end position="17"/>
    </location>
</feature>
<dbReference type="InterPro" id="IPR036259">
    <property type="entry name" value="MFS_trans_sf"/>
</dbReference>
<evidence type="ECO:0000256" key="3">
    <source>
        <dbReference type="ARBA" id="ARBA00022692"/>
    </source>
</evidence>
<dbReference type="GO" id="GO:0022857">
    <property type="term" value="F:transmembrane transporter activity"/>
    <property type="evidence" value="ECO:0007669"/>
    <property type="project" value="InterPro"/>
</dbReference>
<dbReference type="RefSeq" id="XP_064854865.1">
    <property type="nucleotide sequence ID" value="XM_064998793.1"/>
</dbReference>
<feature type="transmembrane region" description="Helical" evidence="7">
    <location>
        <begin position="222"/>
        <end position="242"/>
    </location>
</feature>
<keyword evidence="2" id="KW-0813">Transport</keyword>
<evidence type="ECO:0000256" key="4">
    <source>
        <dbReference type="ARBA" id="ARBA00022989"/>
    </source>
</evidence>
<feature type="transmembrane region" description="Helical" evidence="7">
    <location>
        <begin position="195"/>
        <end position="216"/>
    </location>
</feature>
<dbReference type="SUPFAM" id="SSF103473">
    <property type="entry name" value="MFS general substrate transporter"/>
    <property type="match status" value="1"/>
</dbReference>
<evidence type="ECO:0000256" key="7">
    <source>
        <dbReference type="SAM" id="Phobius"/>
    </source>
</evidence>
<dbReference type="AlphaFoldDB" id="A0AAV5QT10"/>
<feature type="region of interest" description="Disordered" evidence="6">
    <location>
        <begin position="1"/>
        <end position="21"/>
    </location>
</feature>
<feature type="transmembrane region" description="Helical" evidence="7">
    <location>
        <begin position="358"/>
        <end position="378"/>
    </location>
</feature>
<evidence type="ECO:0000256" key="2">
    <source>
        <dbReference type="ARBA" id="ARBA00022448"/>
    </source>
</evidence>
<dbReference type="PANTHER" id="PTHR43791:SF41">
    <property type="entry name" value="MAJOR FACILITATOR SUPERFAMILY (MFS) PROFILE DOMAIN-CONTAINING PROTEIN"/>
    <property type="match status" value="1"/>
</dbReference>
<evidence type="ECO:0000256" key="1">
    <source>
        <dbReference type="ARBA" id="ARBA00004141"/>
    </source>
</evidence>
<feature type="transmembrane region" description="Helical" evidence="7">
    <location>
        <begin position="327"/>
        <end position="346"/>
    </location>
</feature>
<dbReference type="Proteomes" id="UP001360560">
    <property type="component" value="Unassembled WGS sequence"/>
</dbReference>
<comment type="subcellular location">
    <subcellularLocation>
        <location evidence="1">Membrane</location>
        <topology evidence="1">Multi-pass membrane protein</topology>
    </subcellularLocation>
</comment>
<keyword evidence="5 7" id="KW-0472">Membrane</keyword>
<dbReference type="GO" id="GO:0016020">
    <property type="term" value="C:membrane"/>
    <property type="evidence" value="ECO:0007669"/>
    <property type="project" value="UniProtKB-SubCell"/>
</dbReference>
<comment type="caution">
    <text evidence="8">The sequence shown here is derived from an EMBL/GenBank/DDBJ whole genome shotgun (WGS) entry which is preliminary data.</text>
</comment>
<proteinExistence type="predicted"/>
<evidence type="ECO:0000256" key="6">
    <source>
        <dbReference type="SAM" id="MobiDB-lite"/>
    </source>
</evidence>